<dbReference type="GO" id="GO:0005634">
    <property type="term" value="C:nucleus"/>
    <property type="evidence" value="ECO:0007669"/>
    <property type="project" value="UniProtKB-SubCell"/>
</dbReference>
<evidence type="ECO:0000256" key="3">
    <source>
        <dbReference type="ARBA" id="ARBA00022737"/>
    </source>
</evidence>
<feature type="region of interest" description="Disordered" evidence="7">
    <location>
        <begin position="1"/>
        <end position="147"/>
    </location>
</feature>
<keyword evidence="3" id="KW-0677">Repeat</keyword>
<evidence type="ECO:0000256" key="7">
    <source>
        <dbReference type="SAM" id="MobiDB-lite"/>
    </source>
</evidence>
<dbReference type="GO" id="GO:0005694">
    <property type="term" value="C:chromosome"/>
    <property type="evidence" value="ECO:0007669"/>
    <property type="project" value="UniProtKB-ARBA"/>
</dbReference>
<feature type="region of interest" description="Disordered" evidence="7">
    <location>
        <begin position="1348"/>
        <end position="1384"/>
    </location>
</feature>
<name>A0A7R8ZPW3_9CRUS</name>
<evidence type="ECO:0000256" key="5">
    <source>
        <dbReference type="ARBA" id="ARBA00022833"/>
    </source>
</evidence>
<feature type="region of interest" description="Disordered" evidence="7">
    <location>
        <begin position="378"/>
        <end position="448"/>
    </location>
</feature>
<feature type="compositionally biased region" description="Polar residues" evidence="7">
    <location>
        <begin position="684"/>
        <end position="693"/>
    </location>
</feature>
<dbReference type="SMART" id="SM00355">
    <property type="entry name" value="ZnF_C2H2"/>
    <property type="match status" value="13"/>
</dbReference>
<feature type="compositionally biased region" description="Low complexity" evidence="7">
    <location>
        <begin position="673"/>
        <end position="683"/>
    </location>
</feature>
<proteinExistence type="predicted"/>
<feature type="region of interest" description="Disordered" evidence="7">
    <location>
        <begin position="578"/>
        <end position="655"/>
    </location>
</feature>
<feature type="compositionally biased region" description="Pro residues" evidence="7">
    <location>
        <begin position="899"/>
        <end position="909"/>
    </location>
</feature>
<dbReference type="InterPro" id="IPR050331">
    <property type="entry name" value="Zinc_finger"/>
</dbReference>
<gene>
    <name evidence="9" type="ORF">CTOB1V02_LOCUS5087</name>
</gene>
<feature type="compositionally biased region" description="Polar residues" evidence="7">
    <location>
        <begin position="426"/>
        <end position="441"/>
    </location>
</feature>
<keyword evidence="4" id="KW-0863">Zinc-finger</keyword>
<feature type="compositionally biased region" description="Polar residues" evidence="7">
    <location>
        <begin position="1371"/>
        <end position="1384"/>
    </location>
</feature>
<feature type="transmembrane region" description="Helical" evidence="8">
    <location>
        <begin position="1177"/>
        <end position="1199"/>
    </location>
</feature>
<accession>A0A7R8ZPW3</accession>
<feature type="compositionally biased region" description="Basic and acidic residues" evidence="7">
    <location>
        <begin position="1646"/>
        <end position="1656"/>
    </location>
</feature>
<dbReference type="Pfam" id="PF13909">
    <property type="entry name" value="zf-H2C2_5"/>
    <property type="match status" value="1"/>
</dbReference>
<feature type="compositionally biased region" description="Basic and acidic residues" evidence="7">
    <location>
        <begin position="28"/>
        <end position="42"/>
    </location>
</feature>
<feature type="region of interest" description="Disordered" evidence="7">
    <location>
        <begin position="882"/>
        <end position="924"/>
    </location>
</feature>
<feature type="compositionally biased region" description="Basic and acidic residues" evidence="7">
    <location>
        <begin position="1098"/>
        <end position="1123"/>
    </location>
</feature>
<dbReference type="GO" id="GO:0043565">
    <property type="term" value="F:sequence-specific DNA binding"/>
    <property type="evidence" value="ECO:0007669"/>
    <property type="project" value="UniProtKB-ARBA"/>
</dbReference>
<keyword evidence="5" id="KW-0862">Zinc</keyword>
<feature type="transmembrane region" description="Helical" evidence="8">
    <location>
        <begin position="1308"/>
        <end position="1330"/>
    </location>
</feature>
<feature type="region of interest" description="Disordered" evidence="7">
    <location>
        <begin position="673"/>
        <end position="721"/>
    </location>
</feature>
<dbReference type="OrthoDB" id="3561125at2759"/>
<dbReference type="GO" id="GO:0008270">
    <property type="term" value="F:zinc ion binding"/>
    <property type="evidence" value="ECO:0007669"/>
    <property type="project" value="UniProtKB-KW"/>
</dbReference>
<dbReference type="PROSITE" id="PS50157">
    <property type="entry name" value="ZINC_FINGER_C2H2_2"/>
    <property type="match status" value="6"/>
</dbReference>
<protein>
    <submittedName>
        <fullName evidence="9">Uncharacterized protein</fullName>
    </submittedName>
</protein>
<feature type="compositionally biased region" description="Low complexity" evidence="7">
    <location>
        <begin position="1926"/>
        <end position="1950"/>
    </location>
</feature>
<dbReference type="EMBL" id="OB661059">
    <property type="protein sequence ID" value="CAD7227178.1"/>
    <property type="molecule type" value="Genomic_DNA"/>
</dbReference>
<feature type="compositionally biased region" description="Low complexity" evidence="7">
    <location>
        <begin position="378"/>
        <end position="400"/>
    </location>
</feature>
<dbReference type="SUPFAM" id="SSF57667">
    <property type="entry name" value="beta-beta-alpha zinc fingers"/>
    <property type="match status" value="3"/>
</dbReference>
<dbReference type="GO" id="GO:0045893">
    <property type="term" value="P:positive regulation of DNA-templated transcription"/>
    <property type="evidence" value="ECO:0007669"/>
    <property type="project" value="UniProtKB-ARBA"/>
</dbReference>
<feature type="compositionally biased region" description="Basic and acidic residues" evidence="7">
    <location>
        <begin position="516"/>
        <end position="526"/>
    </location>
</feature>
<feature type="compositionally biased region" description="Low complexity" evidence="7">
    <location>
        <begin position="646"/>
        <end position="655"/>
    </location>
</feature>
<dbReference type="FunFam" id="3.30.160.60:FF:000446">
    <property type="entry name" value="Zinc finger protein"/>
    <property type="match status" value="1"/>
</dbReference>
<keyword evidence="8" id="KW-1133">Transmembrane helix</keyword>
<feature type="region of interest" description="Disordered" evidence="7">
    <location>
        <begin position="2016"/>
        <end position="2037"/>
    </location>
</feature>
<evidence type="ECO:0000256" key="4">
    <source>
        <dbReference type="ARBA" id="ARBA00022771"/>
    </source>
</evidence>
<reference evidence="9" key="1">
    <citation type="submission" date="2020-11" db="EMBL/GenBank/DDBJ databases">
        <authorList>
            <person name="Tran Van P."/>
        </authorList>
    </citation>
    <scope>NUCLEOTIDE SEQUENCE</scope>
</reference>
<sequence length="2162" mass="236999">MKSPLISSSENDQSFPINRNATSLQSDADLKRDNSMSSEHHQTSIVQKPLFCGSGMDQIHRSNGQAANQNGLSRDRHRSLPFVDDPSDCLKKRRISSAPGKAVVEEDPVSQKPLPSPGNEESFRGRRSSSSLGPDCKGRRSCSTSPQMVPGGFSCDASCKREADDSGAVLSEDDVELPLELEWKEDEEEEEDEELLGDEEQINQKIRALINANKISTAGEIPEDKFKFVRQTDGKPLFLCLTCPYHTNRRSNLKRHLLIHSGEKPFKCPLCQNGFRSTGNLRDHLKAHHNESKDEKEKRQSHSKHHTVAFFCRECGSRFSSLLELETHLDVHRGQEISPSKDVERKIWGVKVFLCNYCSYRTERTSNLKRHMRTHFASGQLDSSTSSTASAGSFSSSSKTPTPPPGASPSPGATRSVSEPPHSISPILSTSSPVSPQTPFSTPLGPIRNRSCSATAGTCASFTRKRTRPLSKCSFSPSPSPSPILVKIKAEDIVAFIASSPLVAPAPAVPSPTPDQARDQGGRGKDASANTHVKAETGGSKDLSVPQKAVVASLPIPQVVAPTHWKRRLFRVTGGVCSAPASPLSPAEDGTISPPLRPRRPDSMPCPLTERRTDACHLPSNHTSSAFRSVDRDTEQHQASSSTGTSPLPILSMISPPQTEPMALVVTPRPIASEAASTPASPAMLTSTDSVSSLRRARKKRDPPQEQQTQPQPPVKRREEALCRDPNPFFCPYCVEARKTRAARITHIAVCHPTKKQIVEDLMICSQETEHQRCTKEDLDALYLSSSHGNRINLGGGSNTYLGSAGVTSGLLNPRLPTQAEKDRKNDSLNNLLLRIKSGTTAGHPSAFVPVPPSSSACVSRISQNEEMFQKLVEQMSEDIAAKKRRQHQSPGGGGLASPSPPAPGPLCPERPEHRMTMRRGSDNTDTIRSAAALLELGNISVQRRASVSVPVKRPTATVRPVPVSRAAGGGDHGATRHKDVVSLTSTGSCKADVVESIFAPSTELVVGKEEDGSKRKGKQSSRFRTFAGDLVHLNPLPYECPVCSVFFPSLTMLRMHSQRVHASDTEDSEAVDMSSSADKFKCKDDEADEDSPERDDDPSRSKQDGSRSKKRDQSSSRRDRSRGQAAEGEEEMAVDKKRLVSWWRPQAVERRRFSSRDVDDDVVEDPCPFLRIIDLIGTWFSLGLTFALFLVFVNEAYYGCPMEDTTHRIKSEPNSTDGLNSTLRPLDNATSVQTSLTVSHPQMGLCDFGIIASAVSALCVLIFVLMIPSTIYRWLEFYALAFFANFSMFILLTVIFFYNYYGHQYPVVALASCTSDLIPFLIFYVLAALEIALAICRHDSDPLTITLKVPDEEEEEGETQSKRRRHSRDLSGSSLSTTVSEGTTDLERALRNSVSGTAISVEVVRRPPSVPRCPSSKSPINAEAATIATVNCDKCKEPVRATVSDLLLHRPVCDANQRKGKQGPPTSATGSSVLLSALQRALTKKEADNDNCDSPAPVDFSQPLSCPICPTGVPHTHITPASVLEEEDSQRASDPEQLLRQQRRKGLPKRTSSRGSMDVDESPGSPVLLDLSRKERVTPPADSKEQRLLLLEHVLKRQQESGGCSDDSPALISEVKGQEQSCVFCLLPFPTASLGDHIRVAHTRFDASKRREERQTQSLQQEAARRKREAGGSTGSTSPAPSDVDGWYNCPFCDFSSPSKAELYLHVTEHLFCGNSGYRCPFCSQEESNRFVFAQHVSCHIGLDKPSVYKCPFCDFICQTRELLASHKQRHVFEVFKCEDCPFVTSSRYQLTRHTRNQHPWVKAHRCDQCSFRSHDAQTLRNHMYLHRLPNTQNISIEAVGSGHVCEFCSQLFLTTKTLAHHVKYDCRSKGGASGGSSEPPEKPVVEEDGEITPDFEKERIQRLVDGKPVFEKLMKKKIWLATTSSDGQSSATTSSVSVGGPSTGLSTTPVIPRVLNEQDLEEVEAALSRPKKVSKKEVSKQLSRAAKEILKKKTQVEEEQAAQLLLAMRGGLNPAVRSSTTANTGSTGEAGAVPIGASTSTSSILKKVLIKNPDDLAETANEGQGKEDDGTQKGVSGLKDERLWLTLPPPQDDTTREGSSPEADEAGILLSFHLQPIFFFFFCGVVFFAMLHCLFPLTVRYRAPSNFMNAGLEFQLSVSH</sequence>
<feature type="transmembrane region" description="Helical" evidence="8">
    <location>
        <begin position="1249"/>
        <end position="1272"/>
    </location>
</feature>
<keyword evidence="8" id="KW-0472">Membrane</keyword>
<feature type="compositionally biased region" description="Polar residues" evidence="7">
    <location>
        <begin position="61"/>
        <end position="72"/>
    </location>
</feature>
<feature type="region of interest" description="Disordered" evidence="7">
    <location>
        <begin position="1870"/>
        <end position="1897"/>
    </location>
</feature>
<dbReference type="PANTHER" id="PTHR16515">
    <property type="entry name" value="PR DOMAIN ZINC FINGER PROTEIN"/>
    <property type="match status" value="1"/>
</dbReference>
<feature type="compositionally biased region" description="Acidic residues" evidence="7">
    <location>
        <begin position="1086"/>
        <end position="1097"/>
    </location>
</feature>
<comment type="subcellular location">
    <subcellularLocation>
        <location evidence="1">Nucleus</location>
    </subcellularLocation>
</comment>
<feature type="transmembrane region" description="Helical" evidence="8">
    <location>
        <begin position="1278"/>
        <end position="1301"/>
    </location>
</feature>
<dbReference type="InterPro" id="IPR036236">
    <property type="entry name" value="Znf_C2H2_sf"/>
</dbReference>
<dbReference type="Pfam" id="PF13894">
    <property type="entry name" value="zf-C2H2_4"/>
    <property type="match status" value="1"/>
</dbReference>
<feature type="compositionally biased region" description="Basic residues" evidence="7">
    <location>
        <begin position="1542"/>
        <end position="1553"/>
    </location>
</feature>
<dbReference type="FunFam" id="3.30.160.60:FF:001732">
    <property type="entry name" value="Zgc:162936"/>
    <property type="match status" value="1"/>
</dbReference>
<keyword evidence="6" id="KW-0539">Nucleus</keyword>
<feature type="region of interest" description="Disordered" evidence="7">
    <location>
        <begin position="2083"/>
        <end position="2104"/>
    </location>
</feature>
<feature type="region of interest" description="Disordered" evidence="7">
    <location>
        <begin position="1522"/>
        <end position="1585"/>
    </location>
</feature>
<dbReference type="InterPro" id="IPR013087">
    <property type="entry name" value="Znf_C2H2_type"/>
</dbReference>
<evidence type="ECO:0000256" key="2">
    <source>
        <dbReference type="ARBA" id="ARBA00022723"/>
    </source>
</evidence>
<evidence type="ECO:0000256" key="8">
    <source>
        <dbReference type="SAM" id="Phobius"/>
    </source>
</evidence>
<feature type="region of interest" description="Disordered" evidence="7">
    <location>
        <begin position="1063"/>
        <end position="1133"/>
    </location>
</feature>
<dbReference type="PROSITE" id="PS00028">
    <property type="entry name" value="ZINC_FINGER_C2H2_1"/>
    <property type="match status" value="4"/>
</dbReference>
<feature type="compositionally biased region" description="Basic and acidic residues" evidence="7">
    <location>
        <begin position="910"/>
        <end position="923"/>
    </location>
</feature>
<evidence type="ECO:0000256" key="1">
    <source>
        <dbReference type="ARBA" id="ARBA00004123"/>
    </source>
</evidence>
<keyword evidence="8" id="KW-0812">Transmembrane</keyword>
<feature type="region of interest" description="Disordered" evidence="7">
    <location>
        <begin position="1646"/>
        <end position="1681"/>
    </location>
</feature>
<evidence type="ECO:0000313" key="9">
    <source>
        <dbReference type="EMBL" id="CAD7227178.1"/>
    </source>
</evidence>
<organism evidence="9">
    <name type="scientific">Cyprideis torosa</name>
    <dbReference type="NCBI Taxonomy" id="163714"/>
    <lineage>
        <taxon>Eukaryota</taxon>
        <taxon>Metazoa</taxon>
        <taxon>Ecdysozoa</taxon>
        <taxon>Arthropoda</taxon>
        <taxon>Crustacea</taxon>
        <taxon>Oligostraca</taxon>
        <taxon>Ostracoda</taxon>
        <taxon>Podocopa</taxon>
        <taxon>Podocopida</taxon>
        <taxon>Cytherocopina</taxon>
        <taxon>Cytheroidea</taxon>
        <taxon>Cytherideidae</taxon>
        <taxon>Cyprideis</taxon>
    </lineage>
</organism>
<evidence type="ECO:0000256" key="6">
    <source>
        <dbReference type="ARBA" id="ARBA00023242"/>
    </source>
</evidence>
<feature type="region of interest" description="Disordered" evidence="7">
    <location>
        <begin position="1926"/>
        <end position="1951"/>
    </location>
</feature>
<feature type="region of interest" description="Disordered" evidence="7">
    <location>
        <begin position="504"/>
        <end position="545"/>
    </location>
</feature>
<keyword evidence="2" id="KW-0479">Metal-binding</keyword>
<feature type="compositionally biased region" description="Polar residues" evidence="7">
    <location>
        <begin position="2018"/>
        <end position="2029"/>
    </location>
</feature>
<dbReference type="Pfam" id="PF00096">
    <property type="entry name" value="zf-C2H2"/>
    <property type="match status" value="1"/>
</dbReference>
<feature type="compositionally biased region" description="Basic and acidic residues" evidence="7">
    <location>
        <begin position="1572"/>
        <end position="1585"/>
    </location>
</feature>
<dbReference type="Gene3D" id="3.30.160.60">
    <property type="entry name" value="Classic Zinc Finger"/>
    <property type="match status" value="5"/>
</dbReference>
<feature type="compositionally biased region" description="Polar residues" evidence="7">
    <location>
        <begin position="1"/>
        <end position="26"/>
    </location>
</feature>
<feature type="transmembrane region" description="Helical" evidence="8">
    <location>
        <begin position="2119"/>
        <end position="2141"/>
    </location>
</feature>
<dbReference type="PANTHER" id="PTHR16515:SF66">
    <property type="entry name" value="C2H2-TYPE DOMAIN-CONTAINING PROTEIN"/>
    <property type="match status" value="1"/>
</dbReference>